<evidence type="ECO:0000313" key="4">
    <source>
        <dbReference type="Proteomes" id="UP001642464"/>
    </source>
</evidence>
<dbReference type="InterPro" id="IPR049232">
    <property type="entry name" value="DUF6829"/>
</dbReference>
<protein>
    <submittedName>
        <fullName evidence="3">Uncharacterized protein</fullName>
    </submittedName>
</protein>
<keyword evidence="2" id="KW-0472">Membrane</keyword>
<dbReference type="Pfam" id="PF20717">
    <property type="entry name" value="DUF6829"/>
    <property type="match status" value="1"/>
</dbReference>
<feature type="region of interest" description="Disordered" evidence="1">
    <location>
        <begin position="106"/>
        <end position="131"/>
    </location>
</feature>
<sequence>LYCDPVWHESTLTPLSFGETFSLQSQDLVDCIKSNRGCSGMFCEYAKDFLAAMQKTQSKFGDDDQHAQAENCCKQNQHFQAAYPDPKTLFANIIICGEAPPPSVVEEAKSEAPSSPGAVEVPCTSKPDMRSSNTYESVLSRLSDGSSGTTQLSRRVEILEDQGLRAFVDAWMSSDKDCDASQLPQALQQMIPELDPTTGTHVVFSQPAERDRGESSCISVLALVGGRYELFTQPQADSVKLLESQWLELQQIISWIEPEPEEVHAVLVLLAIRGLGKSKTVMQQLPAEMRRPERGVIHLSQSRQNVVPSIRWLSERGVQLFEEALITHELFNLAQMLQGENSPGNVKELRVHIEQKGDAIFRFYILFLLGFMSGLAAGQGSRFMNAKNADATIGGIRVLQKLMTVNATAIYWGYLALRAEKLMLPFNSPEDLVLVRLACLARVQDQKGYESLRFAWLGLGKRERTSLTDHFLADGVEELAFVLEFLPNCVANAKANPLIGLTCLLDVLTDLLATLRTKVATMPKQPKLLPVDLSDMGEFISAVRNRFVFTTCISRCQLKFAQQRVRVEMTGGNWGRANDRDSDLTSIAYTIQDLVMKQEKVQDHFSQGCQES</sequence>
<name>A0ABP0RPH7_9DINO</name>
<reference evidence="3 4" key="1">
    <citation type="submission" date="2024-02" db="EMBL/GenBank/DDBJ databases">
        <authorList>
            <person name="Chen Y."/>
            <person name="Shah S."/>
            <person name="Dougan E. K."/>
            <person name="Thang M."/>
            <person name="Chan C."/>
        </authorList>
    </citation>
    <scope>NUCLEOTIDE SEQUENCE [LARGE SCALE GENOMIC DNA]</scope>
</reference>
<keyword evidence="2" id="KW-0812">Transmembrane</keyword>
<keyword evidence="2" id="KW-1133">Transmembrane helix</keyword>
<evidence type="ECO:0000313" key="3">
    <source>
        <dbReference type="EMBL" id="CAK9101410.1"/>
    </source>
</evidence>
<comment type="caution">
    <text evidence="3">The sequence shown here is derived from an EMBL/GenBank/DDBJ whole genome shotgun (WGS) entry which is preliminary data.</text>
</comment>
<feature type="non-terminal residue" evidence="3">
    <location>
        <position position="1"/>
    </location>
</feature>
<dbReference type="EMBL" id="CAXAMM010041824">
    <property type="protein sequence ID" value="CAK9101410.1"/>
    <property type="molecule type" value="Genomic_DNA"/>
</dbReference>
<evidence type="ECO:0000256" key="1">
    <source>
        <dbReference type="SAM" id="MobiDB-lite"/>
    </source>
</evidence>
<keyword evidence="4" id="KW-1185">Reference proteome</keyword>
<gene>
    <name evidence="3" type="ORF">SCF082_LOCUS47426</name>
</gene>
<proteinExistence type="predicted"/>
<accession>A0ABP0RPH7</accession>
<evidence type="ECO:0000256" key="2">
    <source>
        <dbReference type="SAM" id="Phobius"/>
    </source>
</evidence>
<feature type="transmembrane region" description="Helical" evidence="2">
    <location>
        <begin position="359"/>
        <end position="378"/>
    </location>
</feature>
<organism evidence="3 4">
    <name type="scientific">Durusdinium trenchii</name>
    <dbReference type="NCBI Taxonomy" id="1381693"/>
    <lineage>
        <taxon>Eukaryota</taxon>
        <taxon>Sar</taxon>
        <taxon>Alveolata</taxon>
        <taxon>Dinophyceae</taxon>
        <taxon>Suessiales</taxon>
        <taxon>Symbiodiniaceae</taxon>
        <taxon>Durusdinium</taxon>
    </lineage>
</organism>
<dbReference type="Proteomes" id="UP001642464">
    <property type="component" value="Unassembled WGS sequence"/>
</dbReference>